<feature type="chain" id="PRO_5045825519" description="DUF4352 domain-containing protein" evidence="2">
    <location>
        <begin position="25"/>
        <end position="176"/>
    </location>
</feature>
<dbReference type="PROSITE" id="PS51257">
    <property type="entry name" value="PROKAR_LIPOPROTEIN"/>
    <property type="match status" value="1"/>
</dbReference>
<keyword evidence="4" id="KW-1185">Reference proteome</keyword>
<gene>
    <name evidence="3" type="ORF">GCM10023329_21470</name>
</gene>
<dbReference type="RefSeq" id="WP_345612538.1">
    <property type="nucleotide sequence ID" value="NZ_BAABJV010000004.1"/>
</dbReference>
<comment type="caution">
    <text evidence="3">The sequence shown here is derived from an EMBL/GenBank/DDBJ whole genome shotgun (WGS) entry which is preliminary data.</text>
</comment>
<evidence type="ECO:0000256" key="2">
    <source>
        <dbReference type="SAM" id="SignalP"/>
    </source>
</evidence>
<evidence type="ECO:0000313" key="4">
    <source>
        <dbReference type="Proteomes" id="UP001501147"/>
    </source>
</evidence>
<organism evidence="3 4">
    <name type="scientific">Streptomyces sanyensis</name>
    <dbReference type="NCBI Taxonomy" id="568869"/>
    <lineage>
        <taxon>Bacteria</taxon>
        <taxon>Bacillati</taxon>
        <taxon>Actinomycetota</taxon>
        <taxon>Actinomycetes</taxon>
        <taxon>Kitasatosporales</taxon>
        <taxon>Streptomycetaceae</taxon>
        <taxon>Streptomyces</taxon>
    </lineage>
</organism>
<feature type="region of interest" description="Disordered" evidence="1">
    <location>
        <begin position="31"/>
        <end position="60"/>
    </location>
</feature>
<proteinExistence type="predicted"/>
<keyword evidence="2" id="KW-0732">Signal</keyword>
<reference evidence="4" key="1">
    <citation type="journal article" date="2019" name="Int. J. Syst. Evol. Microbiol.">
        <title>The Global Catalogue of Microorganisms (GCM) 10K type strain sequencing project: providing services to taxonomists for standard genome sequencing and annotation.</title>
        <authorList>
            <consortium name="The Broad Institute Genomics Platform"/>
            <consortium name="The Broad Institute Genome Sequencing Center for Infectious Disease"/>
            <person name="Wu L."/>
            <person name="Ma J."/>
        </authorList>
    </citation>
    <scope>NUCLEOTIDE SEQUENCE [LARGE SCALE GENOMIC DNA]</scope>
    <source>
        <strain evidence="4">JCM 18324</strain>
    </source>
</reference>
<evidence type="ECO:0000313" key="3">
    <source>
        <dbReference type="EMBL" id="GAA4773382.1"/>
    </source>
</evidence>
<evidence type="ECO:0000256" key="1">
    <source>
        <dbReference type="SAM" id="MobiDB-lite"/>
    </source>
</evidence>
<dbReference type="Proteomes" id="UP001501147">
    <property type="component" value="Unassembled WGS sequence"/>
</dbReference>
<name>A0ABP9A594_9ACTN</name>
<protein>
    <recommendedName>
        <fullName evidence="5">DUF4352 domain-containing protein</fullName>
    </recommendedName>
</protein>
<feature type="signal peptide" evidence="2">
    <location>
        <begin position="1"/>
        <end position="24"/>
    </location>
</feature>
<sequence>MGRKGTAAALLPALLLGMTACQSAALPAPVEPGTAKGRSPAASAPAGVGDTVDDGGTPAGEHLRITLRGQVDPALGVPTAPRPAPGTRWVGVELTVVNVGGTAHESAVARAWVVDDRGRSHPAVDTGELTTGLPLARGRMTVGEQRRGWLAFAVPHGSRAVALHCRTAAGEHRWVL</sequence>
<feature type="compositionally biased region" description="Low complexity" evidence="1">
    <location>
        <begin position="44"/>
        <end position="60"/>
    </location>
</feature>
<dbReference type="EMBL" id="BAABJV010000004">
    <property type="protein sequence ID" value="GAA4773382.1"/>
    <property type="molecule type" value="Genomic_DNA"/>
</dbReference>
<evidence type="ECO:0008006" key="5">
    <source>
        <dbReference type="Google" id="ProtNLM"/>
    </source>
</evidence>
<accession>A0ABP9A594</accession>